<evidence type="ECO:0000313" key="3">
    <source>
        <dbReference type="Proteomes" id="UP001652680"/>
    </source>
</evidence>
<evidence type="ECO:0000259" key="1">
    <source>
        <dbReference type="Pfam" id="PF03931"/>
    </source>
</evidence>
<dbReference type="GeneID" id="123037385"/>
<dbReference type="EnsemblMetazoa" id="XM_044457687.1">
    <property type="protein sequence ID" value="XP_044313622.1"/>
    <property type="gene ID" value="LOC123037385"/>
</dbReference>
<evidence type="ECO:0000313" key="2">
    <source>
        <dbReference type="EnsemblMetazoa" id="XP_044313622.1"/>
    </source>
</evidence>
<dbReference type="Gene3D" id="3.30.710.10">
    <property type="entry name" value="Potassium Channel Kv1.1, Chain A"/>
    <property type="match status" value="1"/>
</dbReference>
<reference evidence="3" key="1">
    <citation type="journal article" date="2021" name="Elife">
        <title>Highly contiguous assemblies of 101 drosophilid genomes.</title>
        <authorList>
            <person name="Kim B.Y."/>
            <person name="Wang J.R."/>
            <person name="Miller D.E."/>
            <person name="Barmina O."/>
            <person name="Delaney E."/>
            <person name="Thompson A."/>
            <person name="Comeault A.A."/>
            <person name="Peede D."/>
            <person name="D'Agostino E.R."/>
            <person name="Pelaez J."/>
            <person name="Aguilar J.M."/>
            <person name="Haji D."/>
            <person name="Matsunaga T."/>
            <person name="Armstrong E.E."/>
            <person name="Zych M."/>
            <person name="Ogawa Y."/>
            <person name="Stamenkovic-Radak M."/>
            <person name="Jelic M."/>
            <person name="Veselinovic M.S."/>
            <person name="Tanaskovic M."/>
            <person name="Eric P."/>
            <person name="Gao J.J."/>
            <person name="Katoh T.K."/>
            <person name="Toda M.J."/>
            <person name="Watabe H."/>
            <person name="Watada M."/>
            <person name="Davis J.S."/>
            <person name="Moyle L.C."/>
            <person name="Manoli G."/>
            <person name="Bertolini E."/>
            <person name="Kostal V."/>
            <person name="Hawley R.S."/>
            <person name="Takahashi A."/>
            <person name="Jones C.D."/>
            <person name="Price D.K."/>
            <person name="Whiteman N."/>
            <person name="Kopp A."/>
            <person name="Matute D.R."/>
            <person name="Petrov D.A."/>
        </authorList>
    </citation>
    <scope>NUCLEOTIDE SEQUENCE [LARGE SCALE GENOMIC DNA]</scope>
</reference>
<feature type="domain" description="SKP1 component POZ" evidence="1">
    <location>
        <begin position="13"/>
        <end position="72"/>
    </location>
</feature>
<dbReference type="RefSeq" id="XP_044313622.1">
    <property type="nucleotide sequence ID" value="XM_044457687.1"/>
</dbReference>
<dbReference type="InterPro" id="IPR016897">
    <property type="entry name" value="SKP1"/>
</dbReference>
<dbReference type="Proteomes" id="UP001652680">
    <property type="component" value="Unassembled WGS sequence"/>
</dbReference>
<reference evidence="2" key="2">
    <citation type="submission" date="2025-05" db="UniProtKB">
        <authorList>
            <consortium name="EnsemblMetazoa"/>
        </authorList>
    </citation>
    <scope>IDENTIFICATION</scope>
</reference>
<accession>A0ABM5J484</accession>
<sequence>MSTTPPESKMPIFVNLQTNDGVVHTVDIRLAHQLGETICGIMRMEEGCYSFDIIPLPRINGEIMAFIIKWCTLVQDLEDNVMTRSKEIFLNLLKKDMAQPHFLLQLLKASDYLGMENFTAVGAKLLAEAINTCRNSEEICYRFNVDRD</sequence>
<name>A0ABM5J484_DRORH</name>
<dbReference type="InterPro" id="IPR011333">
    <property type="entry name" value="SKP1/BTB/POZ_sf"/>
</dbReference>
<dbReference type="SUPFAM" id="SSF54695">
    <property type="entry name" value="POZ domain"/>
    <property type="match status" value="1"/>
</dbReference>
<dbReference type="Pfam" id="PF03931">
    <property type="entry name" value="Skp1_POZ"/>
    <property type="match status" value="1"/>
</dbReference>
<organism evidence="2 3">
    <name type="scientific">Drosophila rhopaloa</name>
    <name type="common">Fruit fly</name>
    <dbReference type="NCBI Taxonomy" id="1041015"/>
    <lineage>
        <taxon>Eukaryota</taxon>
        <taxon>Metazoa</taxon>
        <taxon>Ecdysozoa</taxon>
        <taxon>Arthropoda</taxon>
        <taxon>Hexapoda</taxon>
        <taxon>Insecta</taxon>
        <taxon>Pterygota</taxon>
        <taxon>Neoptera</taxon>
        <taxon>Endopterygota</taxon>
        <taxon>Diptera</taxon>
        <taxon>Brachycera</taxon>
        <taxon>Muscomorpha</taxon>
        <taxon>Ephydroidea</taxon>
        <taxon>Drosophilidae</taxon>
        <taxon>Drosophila</taxon>
        <taxon>Sophophora</taxon>
    </lineage>
</organism>
<dbReference type="PANTHER" id="PTHR11165">
    <property type="entry name" value="SKP1"/>
    <property type="match status" value="1"/>
</dbReference>
<proteinExistence type="predicted"/>
<dbReference type="InterPro" id="IPR016073">
    <property type="entry name" value="Skp1_comp_POZ"/>
</dbReference>
<keyword evidence="3" id="KW-1185">Reference proteome</keyword>
<protein>
    <recommendedName>
        <fullName evidence="1">SKP1 component POZ domain-containing protein</fullName>
    </recommendedName>
</protein>